<dbReference type="STRING" id="679926.Mpet_1006"/>
<evidence type="ECO:0000256" key="2">
    <source>
        <dbReference type="ARBA" id="ARBA00022448"/>
    </source>
</evidence>
<organism evidence="9 10">
    <name type="scientific">Methanolacinia petrolearia (strain DSM 11571 / OCM 486 / SEBR 4847)</name>
    <name type="common">Methanoplanus petrolearius</name>
    <dbReference type="NCBI Taxonomy" id="679926"/>
    <lineage>
        <taxon>Archaea</taxon>
        <taxon>Methanobacteriati</taxon>
        <taxon>Methanobacteriota</taxon>
        <taxon>Stenosarchaea group</taxon>
        <taxon>Methanomicrobia</taxon>
        <taxon>Methanomicrobiales</taxon>
        <taxon>Methanomicrobiaceae</taxon>
        <taxon>Methanolacinia</taxon>
    </lineage>
</organism>
<dbReference type="SUPFAM" id="SSF103473">
    <property type="entry name" value="MFS general substrate transporter"/>
    <property type="match status" value="1"/>
</dbReference>
<feature type="domain" description="Major facilitator superfamily (MFS) profile" evidence="8">
    <location>
        <begin position="22"/>
        <end position="404"/>
    </location>
</feature>
<dbReference type="eggNOG" id="arCOG00130">
    <property type="taxonomic scope" value="Archaea"/>
</dbReference>
<dbReference type="Pfam" id="PF07690">
    <property type="entry name" value="MFS_1"/>
    <property type="match status" value="1"/>
</dbReference>
<accession>E1RK50</accession>
<evidence type="ECO:0000256" key="6">
    <source>
        <dbReference type="ARBA" id="ARBA00023136"/>
    </source>
</evidence>
<dbReference type="RefSeq" id="WP_013328951.1">
    <property type="nucleotide sequence ID" value="NC_014507.1"/>
</dbReference>
<feature type="transmembrane region" description="Helical" evidence="7">
    <location>
        <begin position="248"/>
        <end position="277"/>
    </location>
</feature>
<dbReference type="GO" id="GO:0005886">
    <property type="term" value="C:plasma membrane"/>
    <property type="evidence" value="ECO:0007669"/>
    <property type="project" value="UniProtKB-SubCell"/>
</dbReference>
<dbReference type="Proteomes" id="UP000006565">
    <property type="component" value="Chromosome"/>
</dbReference>
<keyword evidence="10" id="KW-1185">Reference proteome</keyword>
<feature type="transmembrane region" description="Helical" evidence="7">
    <location>
        <begin position="178"/>
        <end position="195"/>
    </location>
</feature>
<evidence type="ECO:0000256" key="4">
    <source>
        <dbReference type="ARBA" id="ARBA00022692"/>
    </source>
</evidence>
<dbReference type="InterPro" id="IPR020846">
    <property type="entry name" value="MFS_dom"/>
</dbReference>
<feature type="transmembrane region" description="Helical" evidence="7">
    <location>
        <begin position="222"/>
        <end position="242"/>
    </location>
</feature>
<dbReference type="CDD" id="cd17473">
    <property type="entry name" value="MFS_arabinose_efflux_permease_like"/>
    <property type="match status" value="1"/>
</dbReference>
<evidence type="ECO:0000256" key="7">
    <source>
        <dbReference type="SAM" id="Phobius"/>
    </source>
</evidence>
<feature type="transmembrane region" description="Helical" evidence="7">
    <location>
        <begin position="90"/>
        <end position="108"/>
    </location>
</feature>
<dbReference type="PROSITE" id="PS50850">
    <property type="entry name" value="MFS"/>
    <property type="match status" value="1"/>
</dbReference>
<comment type="subcellular location">
    <subcellularLocation>
        <location evidence="1">Cell membrane</location>
        <topology evidence="1">Multi-pass membrane protein</topology>
    </subcellularLocation>
</comment>
<feature type="transmembrane region" description="Helical" evidence="7">
    <location>
        <begin position="114"/>
        <end position="135"/>
    </location>
</feature>
<sequence precursor="true">MNTTKTLKDKITYYTTGRDKLKLTFLILSSMMTMMGGAAVAPSLPGISAYFSGYPESVIALVITLPSLAIVLSGWFIGMICDRVGKVRPLMISLALFALFGSSGAYLSSLEMILVGRALLGIAIAGIMTTTIALVSDYYSGPERIRVIGYQSAAMGIGAIVLETSGGLLASFGWRETFLIYLIALLFIPGVLLTMKEPKREDNTSGSQDFNKSKVEKKGLSFTQLAIIYISVFGVMLMFYTLPTKLPYLLQAAGISSTVVSGALLGIPGFISAFSALSCSRLYYYLKRNSIMATGFLLIALGFLIIGTVSGLIFLIVGLVLVGTGQGLLLPTLVGWLSEIAPAKRYGTLYGIYSVFFYLGQFVSGFVSQPIIDISGTYQMVFTLGGLYSIMMTAVFVFLIFGKKVHAKNKQESDKIT</sequence>
<evidence type="ECO:0000256" key="5">
    <source>
        <dbReference type="ARBA" id="ARBA00022989"/>
    </source>
</evidence>
<keyword evidence="6 7" id="KW-0472">Membrane</keyword>
<keyword evidence="4 7" id="KW-0812">Transmembrane</keyword>
<name>E1RK50_METP4</name>
<dbReference type="InterPro" id="IPR011701">
    <property type="entry name" value="MFS"/>
</dbReference>
<dbReference type="AlphaFoldDB" id="E1RK50"/>
<feature type="transmembrane region" description="Helical" evidence="7">
    <location>
        <begin position="289"/>
        <end position="306"/>
    </location>
</feature>
<dbReference type="EMBL" id="CP002117">
    <property type="protein sequence ID" value="ADN35773.1"/>
    <property type="molecule type" value="Genomic_DNA"/>
</dbReference>
<gene>
    <name evidence="9" type="ordered locus">Mpet_1006</name>
</gene>
<proteinExistence type="predicted"/>
<dbReference type="KEGG" id="mpi:Mpet_1006"/>
<reference evidence="9 10" key="1">
    <citation type="journal article" date="2010" name="Stand. Genomic Sci.">
        <title>Complete genome sequence of Methanoplanus petrolearius type strain (SEBR 4847).</title>
        <authorList>
            <person name="Brambilla E."/>
            <person name="Djao O.D."/>
            <person name="Daligault H."/>
            <person name="Lapidus A."/>
            <person name="Lucas S."/>
            <person name="Hammon N."/>
            <person name="Nolan M."/>
            <person name="Tice H."/>
            <person name="Cheng J.F."/>
            <person name="Han C."/>
            <person name="Tapia R."/>
            <person name="Goodwin L."/>
            <person name="Pitluck S."/>
            <person name="Liolios K."/>
            <person name="Ivanova N."/>
            <person name="Mavromatis K."/>
            <person name="Mikhailova N."/>
            <person name="Pati A."/>
            <person name="Chen A."/>
            <person name="Palaniappan K."/>
            <person name="Land M."/>
            <person name="Hauser L."/>
            <person name="Chang Y.J."/>
            <person name="Jeffries C.D."/>
            <person name="Rohde M."/>
            <person name="Spring S."/>
            <person name="Sikorski J."/>
            <person name="Goker M."/>
            <person name="Woyke T."/>
            <person name="Bristow J."/>
            <person name="Eisen J.A."/>
            <person name="Markowitz V."/>
            <person name="Hugenholtz P."/>
            <person name="Kyrpides N.C."/>
            <person name="Klenk H.P."/>
        </authorList>
    </citation>
    <scope>NUCLEOTIDE SEQUENCE [LARGE SCALE GENOMIC DNA]</scope>
    <source>
        <strain evidence="10">DSM 11571 / OCM 486 / SEBR 4847</strain>
    </source>
</reference>
<protein>
    <submittedName>
        <fullName evidence="9">Major facilitator superfamily MFS_1</fullName>
    </submittedName>
</protein>
<dbReference type="InterPro" id="IPR050171">
    <property type="entry name" value="MFS_Transporters"/>
</dbReference>
<dbReference type="GeneID" id="9743469"/>
<evidence type="ECO:0000313" key="9">
    <source>
        <dbReference type="EMBL" id="ADN35773.1"/>
    </source>
</evidence>
<feature type="transmembrane region" description="Helical" evidence="7">
    <location>
        <begin position="147"/>
        <end position="172"/>
    </location>
</feature>
<dbReference type="Gene3D" id="1.20.1250.20">
    <property type="entry name" value="MFS general substrate transporter like domains"/>
    <property type="match status" value="1"/>
</dbReference>
<dbReference type="PANTHER" id="PTHR23517:SF3">
    <property type="entry name" value="INTEGRAL MEMBRANE TRANSPORT PROTEIN"/>
    <property type="match status" value="1"/>
</dbReference>
<evidence type="ECO:0000256" key="1">
    <source>
        <dbReference type="ARBA" id="ARBA00004651"/>
    </source>
</evidence>
<dbReference type="PANTHER" id="PTHR23517">
    <property type="entry name" value="RESISTANCE PROTEIN MDTM, PUTATIVE-RELATED-RELATED"/>
    <property type="match status" value="1"/>
</dbReference>
<evidence type="ECO:0000313" key="10">
    <source>
        <dbReference type="Proteomes" id="UP000006565"/>
    </source>
</evidence>
<evidence type="ECO:0000259" key="8">
    <source>
        <dbReference type="PROSITE" id="PS50850"/>
    </source>
</evidence>
<feature type="transmembrane region" description="Helical" evidence="7">
    <location>
        <begin position="378"/>
        <end position="401"/>
    </location>
</feature>
<feature type="transmembrane region" description="Helical" evidence="7">
    <location>
        <begin position="349"/>
        <end position="372"/>
    </location>
</feature>
<dbReference type="OrthoDB" id="117970at2157"/>
<evidence type="ECO:0000256" key="3">
    <source>
        <dbReference type="ARBA" id="ARBA00022475"/>
    </source>
</evidence>
<dbReference type="InterPro" id="IPR036259">
    <property type="entry name" value="MFS_trans_sf"/>
</dbReference>
<keyword evidence="5 7" id="KW-1133">Transmembrane helix</keyword>
<feature type="transmembrane region" description="Helical" evidence="7">
    <location>
        <begin position="312"/>
        <end position="337"/>
    </location>
</feature>
<keyword evidence="2" id="KW-0813">Transport</keyword>
<feature type="transmembrane region" description="Helical" evidence="7">
    <location>
        <begin position="21"/>
        <end position="45"/>
    </location>
</feature>
<keyword evidence="3" id="KW-1003">Cell membrane</keyword>
<dbReference type="HOGENOM" id="CLU_001265_10_6_2"/>
<feature type="transmembrane region" description="Helical" evidence="7">
    <location>
        <begin position="57"/>
        <end position="78"/>
    </location>
</feature>
<dbReference type="GO" id="GO:0022857">
    <property type="term" value="F:transmembrane transporter activity"/>
    <property type="evidence" value="ECO:0007669"/>
    <property type="project" value="InterPro"/>
</dbReference>